<feature type="compositionally biased region" description="Basic and acidic residues" evidence="9">
    <location>
        <begin position="200"/>
        <end position="211"/>
    </location>
</feature>
<evidence type="ECO:0000256" key="5">
    <source>
        <dbReference type="ARBA" id="ARBA00022833"/>
    </source>
</evidence>
<evidence type="ECO:0000256" key="3">
    <source>
        <dbReference type="ARBA" id="ARBA00022737"/>
    </source>
</evidence>
<organism evidence="11">
    <name type="scientific">Chromera velia CCMP2878</name>
    <dbReference type="NCBI Taxonomy" id="1169474"/>
    <lineage>
        <taxon>Eukaryota</taxon>
        <taxon>Sar</taxon>
        <taxon>Alveolata</taxon>
        <taxon>Colpodellida</taxon>
        <taxon>Chromeraceae</taxon>
        <taxon>Chromera</taxon>
    </lineage>
</organism>
<comment type="subcellular location">
    <subcellularLocation>
        <location evidence="1">Nucleus</location>
    </subcellularLocation>
</comment>
<evidence type="ECO:0000256" key="4">
    <source>
        <dbReference type="ARBA" id="ARBA00022771"/>
    </source>
</evidence>
<evidence type="ECO:0000256" key="9">
    <source>
        <dbReference type="SAM" id="MobiDB-lite"/>
    </source>
</evidence>
<dbReference type="InterPro" id="IPR036443">
    <property type="entry name" value="Znf_RanBP2_sf"/>
</dbReference>
<dbReference type="Gene3D" id="4.10.1060.10">
    <property type="entry name" value="Zinc finger, RanBP2-type"/>
    <property type="match status" value="1"/>
</dbReference>
<feature type="region of interest" description="Disordered" evidence="9">
    <location>
        <begin position="1"/>
        <end position="31"/>
    </location>
</feature>
<proteinExistence type="predicted"/>
<dbReference type="FunFam" id="4.10.1060.10:FF:000004">
    <property type="entry name" value="Zinc finger Ran-binding domain-containing protein 2"/>
    <property type="match status" value="1"/>
</dbReference>
<evidence type="ECO:0000256" key="7">
    <source>
        <dbReference type="ARBA" id="ARBA00023242"/>
    </source>
</evidence>
<evidence type="ECO:0000256" key="2">
    <source>
        <dbReference type="ARBA" id="ARBA00022723"/>
    </source>
</evidence>
<dbReference type="SMART" id="SM00547">
    <property type="entry name" value="ZnF_RBZ"/>
    <property type="match status" value="2"/>
</dbReference>
<reference evidence="11" key="1">
    <citation type="submission" date="2014-11" db="EMBL/GenBank/DDBJ databases">
        <authorList>
            <person name="Otto D Thomas"/>
            <person name="Naeem Raeece"/>
        </authorList>
    </citation>
    <scope>NUCLEOTIDE SEQUENCE</scope>
</reference>
<keyword evidence="7" id="KW-0539">Nucleus</keyword>
<feature type="compositionally biased region" description="Basic and acidic residues" evidence="9">
    <location>
        <begin position="142"/>
        <end position="156"/>
    </location>
</feature>
<dbReference type="InterPro" id="IPR001876">
    <property type="entry name" value="Znf_RanBP2"/>
</dbReference>
<name>A0A0G4HC89_9ALVE</name>
<dbReference type="PROSITE" id="PS50199">
    <property type="entry name" value="ZF_RANBP2_2"/>
    <property type="match status" value="1"/>
</dbReference>
<evidence type="ECO:0000259" key="10">
    <source>
        <dbReference type="PROSITE" id="PS50199"/>
    </source>
</evidence>
<accession>A0A0G4HC89</accession>
<evidence type="ECO:0000256" key="6">
    <source>
        <dbReference type="ARBA" id="ARBA00022884"/>
    </source>
</evidence>
<dbReference type="SUPFAM" id="SSF90209">
    <property type="entry name" value="Ran binding protein zinc finger-like"/>
    <property type="match status" value="1"/>
</dbReference>
<keyword evidence="2" id="KW-0479">Metal-binding</keyword>
<dbReference type="PANTHER" id="PTHR12999:SF17">
    <property type="entry name" value="ZINC FINGER RAN-BINDING DOMAIN-CONTAINING PROTEIN 2"/>
    <property type="match status" value="1"/>
</dbReference>
<protein>
    <recommendedName>
        <fullName evidence="10">RanBP2-type domain-containing protein</fullName>
    </recommendedName>
</protein>
<dbReference type="AlphaFoldDB" id="A0A0G4HC89"/>
<feature type="domain" description="RanBP2-type" evidence="10">
    <location>
        <begin position="46"/>
        <end position="75"/>
    </location>
</feature>
<sequence length="211" mass="22554">MNFAKRSKCNKCNAPRPKPGPTAGAGGDALDLSGIPVNAPAGAVFKKGDWPCPSCGNVNWAKRDTCNICNAPKPSAETMAPRLGRGGGHFDLQDPSDRKAHDSDDEEFDEFGRKKKKKKPIAPVGGGGALGGRSAFPSAATGRERERERGPFDADGGRGPNESSRGMGRGGYGGGGRYEGGGRDRERDNWRRRSRSRSRSPPDRRGGLYRQ</sequence>
<feature type="region of interest" description="Disordered" evidence="9">
    <location>
        <begin position="71"/>
        <end position="211"/>
    </location>
</feature>
<dbReference type="EMBL" id="CDMZ01002270">
    <property type="protein sequence ID" value="CEM41614.1"/>
    <property type="molecule type" value="Genomic_DNA"/>
</dbReference>
<dbReference type="VEuPathDB" id="CryptoDB:Cvel_26136"/>
<feature type="compositionally biased region" description="Basic and acidic residues" evidence="9">
    <location>
        <begin position="180"/>
        <end position="191"/>
    </location>
</feature>
<keyword evidence="3" id="KW-0677">Repeat</keyword>
<dbReference type="Pfam" id="PF00641">
    <property type="entry name" value="Zn_ribbon_RanBP"/>
    <property type="match status" value="1"/>
</dbReference>
<evidence type="ECO:0000313" key="11">
    <source>
        <dbReference type="EMBL" id="CEM41614.1"/>
    </source>
</evidence>
<dbReference type="GO" id="GO:0005634">
    <property type="term" value="C:nucleus"/>
    <property type="evidence" value="ECO:0007669"/>
    <property type="project" value="UniProtKB-SubCell"/>
</dbReference>
<dbReference type="PANTHER" id="PTHR12999">
    <property type="entry name" value="ZINC FINGER RAN-BINDING DOMAIN-CONTAINING PROTEIN 2 ZRANB2-RELATED"/>
    <property type="match status" value="1"/>
</dbReference>
<dbReference type="GO" id="GO:0003723">
    <property type="term" value="F:RNA binding"/>
    <property type="evidence" value="ECO:0007669"/>
    <property type="project" value="UniProtKB-KW"/>
</dbReference>
<dbReference type="PROSITE" id="PS01358">
    <property type="entry name" value="ZF_RANBP2_1"/>
    <property type="match status" value="1"/>
</dbReference>
<dbReference type="GO" id="GO:0008270">
    <property type="term" value="F:zinc ion binding"/>
    <property type="evidence" value="ECO:0007669"/>
    <property type="project" value="UniProtKB-KW"/>
</dbReference>
<feature type="compositionally biased region" description="Basic and acidic residues" evidence="9">
    <location>
        <begin position="91"/>
        <end position="102"/>
    </location>
</feature>
<keyword evidence="4 8" id="KW-0863">Zinc-finger</keyword>
<gene>
    <name evidence="11" type="ORF">Cvel_26136</name>
</gene>
<evidence type="ECO:0000256" key="8">
    <source>
        <dbReference type="PROSITE-ProRule" id="PRU00322"/>
    </source>
</evidence>
<keyword evidence="5" id="KW-0862">Zinc</keyword>
<dbReference type="PhylomeDB" id="A0A0G4HC89"/>
<feature type="compositionally biased region" description="Gly residues" evidence="9">
    <location>
        <begin position="167"/>
        <end position="179"/>
    </location>
</feature>
<keyword evidence="6" id="KW-0694">RNA-binding</keyword>
<evidence type="ECO:0000256" key="1">
    <source>
        <dbReference type="ARBA" id="ARBA00004123"/>
    </source>
</evidence>